<dbReference type="Proteomes" id="UP000536604">
    <property type="component" value="Unassembled WGS sequence"/>
</dbReference>
<feature type="transmembrane region" description="Helical" evidence="2">
    <location>
        <begin position="223"/>
        <end position="247"/>
    </location>
</feature>
<keyword evidence="2" id="KW-1133">Transmembrane helix</keyword>
<feature type="transmembrane region" description="Helical" evidence="2">
    <location>
        <begin position="292"/>
        <end position="312"/>
    </location>
</feature>
<organism evidence="3 4">
    <name type="scientific">Nocardiopsis algeriensis</name>
    <dbReference type="NCBI Taxonomy" id="1478215"/>
    <lineage>
        <taxon>Bacteria</taxon>
        <taxon>Bacillati</taxon>
        <taxon>Actinomycetota</taxon>
        <taxon>Actinomycetes</taxon>
        <taxon>Streptosporangiales</taxon>
        <taxon>Nocardiopsidaceae</taxon>
        <taxon>Nocardiopsis</taxon>
    </lineage>
</organism>
<reference evidence="3 4" key="1">
    <citation type="submission" date="2020-08" db="EMBL/GenBank/DDBJ databases">
        <title>Genomic Encyclopedia of Type Strains, Phase III (KMG-III): the genomes of soil and plant-associated and newly described type strains.</title>
        <authorList>
            <person name="Whitman W."/>
        </authorList>
    </citation>
    <scope>NUCLEOTIDE SEQUENCE [LARGE SCALE GENOMIC DNA]</scope>
    <source>
        <strain evidence="3 4">CECT 8712</strain>
    </source>
</reference>
<evidence type="ECO:0000256" key="1">
    <source>
        <dbReference type="SAM" id="MobiDB-lite"/>
    </source>
</evidence>
<feature type="transmembrane region" description="Helical" evidence="2">
    <location>
        <begin position="59"/>
        <end position="76"/>
    </location>
</feature>
<comment type="caution">
    <text evidence="3">The sequence shown here is derived from an EMBL/GenBank/DDBJ whole genome shotgun (WGS) entry which is preliminary data.</text>
</comment>
<name>A0A841IKL8_9ACTN</name>
<sequence length="358" mass="37981">MHTSRKPHTVREVIAWHRPLTLTALLCLSLLPVCAAGLILDGRLVAGDPAWLKPTKFALSVAVYNLTLAWLLSLLTRLRRTGWWLGALIAAMTTAEVLLITFQSVRGQASHFNYATPLDTAVYGLMAVMITIAWTANLGVGAILLVQRLGERSTTWAIRLGTAIGLGGMALAFLMARPTEEQAVVLEGGGVADVIGAHTVGVPDGGPGLPLLGWSTVAGDLRVAHFVGLHGLQVMILLALALVLLAARHPRISPDAVRLRLVLVAGTAYAGLTALTAWQALRGQPVVRPDALTLAAAGLLLAATAAGLWWALRTERPGGLPPTAVHDELCDSLPRPDPPCEVERTDSEMTCARREGPR</sequence>
<feature type="transmembrane region" description="Helical" evidence="2">
    <location>
        <begin position="83"/>
        <end position="102"/>
    </location>
</feature>
<protein>
    <submittedName>
        <fullName evidence="3">Uncharacterized membrane protein YhaH (DUF805 family)</fullName>
    </submittedName>
</protein>
<keyword evidence="4" id="KW-1185">Reference proteome</keyword>
<evidence type="ECO:0000313" key="4">
    <source>
        <dbReference type="Proteomes" id="UP000536604"/>
    </source>
</evidence>
<evidence type="ECO:0000256" key="2">
    <source>
        <dbReference type="SAM" id="Phobius"/>
    </source>
</evidence>
<dbReference type="AlphaFoldDB" id="A0A841IKL8"/>
<keyword evidence="2" id="KW-0472">Membrane</keyword>
<gene>
    <name evidence="3" type="ORF">FHS13_000452</name>
</gene>
<feature type="region of interest" description="Disordered" evidence="1">
    <location>
        <begin position="334"/>
        <end position="358"/>
    </location>
</feature>
<proteinExistence type="predicted"/>
<keyword evidence="2" id="KW-0812">Transmembrane</keyword>
<evidence type="ECO:0000313" key="3">
    <source>
        <dbReference type="EMBL" id="MBB6118524.1"/>
    </source>
</evidence>
<dbReference type="RefSeq" id="WP_184286531.1">
    <property type="nucleotide sequence ID" value="NZ_JACHJO010000001.1"/>
</dbReference>
<feature type="compositionally biased region" description="Basic and acidic residues" evidence="1">
    <location>
        <begin position="341"/>
        <end position="358"/>
    </location>
</feature>
<feature type="transmembrane region" description="Helical" evidence="2">
    <location>
        <begin position="259"/>
        <end position="280"/>
    </location>
</feature>
<feature type="transmembrane region" description="Helical" evidence="2">
    <location>
        <begin position="122"/>
        <end position="145"/>
    </location>
</feature>
<feature type="transmembrane region" description="Helical" evidence="2">
    <location>
        <begin position="157"/>
        <end position="176"/>
    </location>
</feature>
<accession>A0A841IKL8</accession>
<dbReference type="EMBL" id="JACHJO010000001">
    <property type="protein sequence ID" value="MBB6118524.1"/>
    <property type="molecule type" value="Genomic_DNA"/>
</dbReference>